<dbReference type="EMBL" id="PNHP01000001">
    <property type="protein sequence ID" value="PMC82702.1"/>
    <property type="molecule type" value="Genomic_DNA"/>
</dbReference>
<name>A0A2N6ULG7_9FIRM</name>
<dbReference type="SMART" id="SM00493">
    <property type="entry name" value="TOPRIM"/>
    <property type="match status" value="1"/>
</dbReference>
<dbReference type="SUPFAM" id="SSF111304">
    <property type="entry name" value="Recombination protein RecR"/>
    <property type="match status" value="1"/>
</dbReference>
<evidence type="ECO:0000256" key="6">
    <source>
        <dbReference type="ARBA" id="ARBA00023204"/>
    </source>
</evidence>
<feature type="zinc finger region" description="C4-type" evidence="7">
    <location>
        <begin position="58"/>
        <end position="73"/>
    </location>
</feature>
<dbReference type="GO" id="GO:0008270">
    <property type="term" value="F:zinc ion binding"/>
    <property type="evidence" value="ECO:0007669"/>
    <property type="project" value="UniProtKB-KW"/>
</dbReference>
<feature type="domain" description="Toprim" evidence="8">
    <location>
        <begin position="81"/>
        <end position="176"/>
    </location>
</feature>
<dbReference type="GO" id="GO:0006310">
    <property type="term" value="P:DNA recombination"/>
    <property type="evidence" value="ECO:0007669"/>
    <property type="project" value="UniProtKB-UniRule"/>
</dbReference>
<evidence type="ECO:0000313" key="10">
    <source>
        <dbReference type="Proteomes" id="UP000235658"/>
    </source>
</evidence>
<keyword evidence="3 7" id="KW-0863">Zinc-finger</keyword>
<evidence type="ECO:0000256" key="2">
    <source>
        <dbReference type="ARBA" id="ARBA00022763"/>
    </source>
</evidence>
<dbReference type="CDD" id="cd01025">
    <property type="entry name" value="TOPRIM_recR"/>
    <property type="match status" value="1"/>
</dbReference>
<dbReference type="Gene3D" id="3.30.60.80">
    <property type="match status" value="1"/>
</dbReference>
<keyword evidence="5 7" id="KW-0233">DNA recombination</keyword>
<dbReference type="NCBIfam" id="TIGR00615">
    <property type="entry name" value="recR"/>
    <property type="match status" value="1"/>
</dbReference>
<dbReference type="Proteomes" id="UP000235658">
    <property type="component" value="Unassembled WGS sequence"/>
</dbReference>
<dbReference type="Gene3D" id="3.40.1360.10">
    <property type="match status" value="1"/>
</dbReference>
<dbReference type="Gene3D" id="1.10.8.420">
    <property type="entry name" value="RecR Domain 1"/>
    <property type="match status" value="1"/>
</dbReference>
<dbReference type="Pfam" id="PF21176">
    <property type="entry name" value="RecR_HhH"/>
    <property type="match status" value="1"/>
</dbReference>
<reference evidence="9 10" key="1">
    <citation type="submission" date="2017-09" db="EMBL/GenBank/DDBJ databases">
        <title>Bacterial strain isolated from the female urinary microbiota.</title>
        <authorList>
            <person name="Thomas-White K."/>
            <person name="Kumar N."/>
            <person name="Forster S."/>
            <person name="Putonti C."/>
            <person name="Lawley T."/>
            <person name="Wolfe A.J."/>
        </authorList>
    </citation>
    <scope>NUCLEOTIDE SEQUENCE [LARGE SCALE GENOMIC DNA]</scope>
    <source>
        <strain evidence="9 10">UMB0204</strain>
    </source>
</reference>
<dbReference type="InterPro" id="IPR015967">
    <property type="entry name" value="Rcmb_RecR_Znf"/>
</dbReference>
<organism evidence="9 10">
    <name type="scientific">Anaerococcus hydrogenalis</name>
    <dbReference type="NCBI Taxonomy" id="33029"/>
    <lineage>
        <taxon>Bacteria</taxon>
        <taxon>Bacillati</taxon>
        <taxon>Bacillota</taxon>
        <taxon>Tissierellia</taxon>
        <taxon>Tissierellales</taxon>
        <taxon>Peptoniphilaceae</taxon>
        <taxon>Anaerococcus</taxon>
    </lineage>
</organism>
<dbReference type="Pfam" id="PF21175">
    <property type="entry name" value="RecR_C"/>
    <property type="match status" value="1"/>
</dbReference>
<evidence type="ECO:0000256" key="4">
    <source>
        <dbReference type="ARBA" id="ARBA00022833"/>
    </source>
</evidence>
<keyword evidence="6 7" id="KW-0234">DNA repair</keyword>
<evidence type="ECO:0000313" key="9">
    <source>
        <dbReference type="EMBL" id="PMC82702.1"/>
    </source>
</evidence>
<accession>A0A2N6ULG7</accession>
<dbReference type="PANTHER" id="PTHR30446:SF0">
    <property type="entry name" value="RECOMBINATION PROTEIN RECR"/>
    <property type="match status" value="1"/>
</dbReference>
<keyword evidence="1 7" id="KW-0479">Metal-binding</keyword>
<dbReference type="HAMAP" id="MF_00017">
    <property type="entry name" value="RecR"/>
    <property type="match status" value="1"/>
</dbReference>
<dbReference type="PROSITE" id="PS50880">
    <property type="entry name" value="TOPRIM"/>
    <property type="match status" value="1"/>
</dbReference>
<dbReference type="Pfam" id="PF13662">
    <property type="entry name" value="Toprim_4"/>
    <property type="match status" value="1"/>
</dbReference>
<dbReference type="PANTHER" id="PTHR30446">
    <property type="entry name" value="RECOMBINATION PROTEIN RECR"/>
    <property type="match status" value="1"/>
</dbReference>
<proteinExistence type="inferred from homology"/>
<comment type="similarity">
    <text evidence="7">Belongs to the RecR family.</text>
</comment>
<dbReference type="GO" id="GO:0006281">
    <property type="term" value="P:DNA repair"/>
    <property type="evidence" value="ECO:0007669"/>
    <property type="project" value="UniProtKB-UniRule"/>
</dbReference>
<dbReference type="InterPro" id="IPR000093">
    <property type="entry name" value="DNA_Rcmb_RecR"/>
</dbReference>
<dbReference type="GO" id="GO:0003677">
    <property type="term" value="F:DNA binding"/>
    <property type="evidence" value="ECO:0007669"/>
    <property type="project" value="UniProtKB-UniRule"/>
</dbReference>
<dbReference type="RefSeq" id="WP_004816741.1">
    <property type="nucleotide sequence ID" value="NZ_CAUPDS010000001.1"/>
</dbReference>
<keyword evidence="4 7" id="KW-0862">Zinc</keyword>
<evidence type="ECO:0000256" key="3">
    <source>
        <dbReference type="ARBA" id="ARBA00022771"/>
    </source>
</evidence>
<sequence length="199" mass="22232">MALYPESLIKLIEQFQKLPTIGKKSAERLAMSIVGKDDESVEDFSKALLEVKSKIHPCKICGNLTEDEICGICKDVSREENIICVIEDVRNLYAIEKSSVFHGKYHILGGLISPSDNVKAEDLSIDKLLDRIDKENIKEVILAISSTIEGETTSLFLAHLLENKNVKVSKIASGIPVGSNLEYFDQLTLERALEDRREI</sequence>
<dbReference type="Pfam" id="PF02132">
    <property type="entry name" value="RecR_ZnF"/>
    <property type="match status" value="1"/>
</dbReference>
<protein>
    <recommendedName>
        <fullName evidence="7">Recombination protein RecR</fullName>
    </recommendedName>
</protein>
<dbReference type="Gene3D" id="6.10.250.240">
    <property type="match status" value="1"/>
</dbReference>
<dbReference type="InterPro" id="IPR006171">
    <property type="entry name" value="TOPRIM_dom"/>
</dbReference>
<evidence type="ECO:0000256" key="1">
    <source>
        <dbReference type="ARBA" id="ARBA00022723"/>
    </source>
</evidence>
<evidence type="ECO:0000259" key="8">
    <source>
        <dbReference type="PROSITE" id="PS50880"/>
    </source>
</evidence>
<keyword evidence="2 7" id="KW-0227">DNA damage</keyword>
<dbReference type="InterPro" id="IPR023627">
    <property type="entry name" value="Rcmb_RecR"/>
</dbReference>
<gene>
    <name evidence="7" type="primary">recR</name>
    <name evidence="9" type="ORF">CJ192_02900</name>
</gene>
<dbReference type="GeneID" id="84578130"/>
<evidence type="ECO:0000256" key="5">
    <source>
        <dbReference type="ARBA" id="ARBA00023172"/>
    </source>
</evidence>
<dbReference type="InterPro" id="IPR034137">
    <property type="entry name" value="TOPRIM_RecR"/>
</dbReference>
<evidence type="ECO:0000256" key="7">
    <source>
        <dbReference type="HAMAP-Rule" id="MF_00017"/>
    </source>
</evidence>
<comment type="function">
    <text evidence="7">May play a role in DNA repair. It seems to be involved in an RecBC-independent recombinational process of DNA repair. It may act with RecF and RecO.</text>
</comment>
<comment type="caution">
    <text evidence="9">The sequence shown here is derived from an EMBL/GenBank/DDBJ whole genome shotgun (WGS) entry which is preliminary data.</text>
</comment>
<dbReference type="AlphaFoldDB" id="A0A2N6ULG7"/>